<dbReference type="PANTHER" id="PTHR43003:SF13">
    <property type="entry name" value="DNA-3-METHYLADENINE GLYCOSYLASE 2"/>
    <property type="match status" value="1"/>
</dbReference>
<dbReference type="GO" id="GO:0032131">
    <property type="term" value="F:alkylated DNA binding"/>
    <property type="evidence" value="ECO:0007669"/>
    <property type="project" value="TreeGrafter"/>
</dbReference>
<dbReference type="RefSeq" id="WP_369122541.1">
    <property type="nucleotide sequence ID" value="NZ_POTY01000172.1"/>
</dbReference>
<dbReference type="GO" id="GO:0005737">
    <property type="term" value="C:cytoplasm"/>
    <property type="evidence" value="ECO:0007669"/>
    <property type="project" value="TreeGrafter"/>
</dbReference>
<reference evidence="3 4" key="1">
    <citation type="submission" date="2018-01" db="EMBL/GenBank/DDBJ databases">
        <title>Draft genome sequence of Jishengella sp. NA12.</title>
        <authorList>
            <person name="Sahin N."/>
            <person name="Ay H."/>
            <person name="Saygin H."/>
        </authorList>
    </citation>
    <scope>NUCLEOTIDE SEQUENCE [LARGE SCALE GENOMIC DNA]</scope>
    <source>
        <strain evidence="3 4">NA12</strain>
    </source>
</reference>
<keyword evidence="4" id="KW-1185">Reference proteome</keyword>
<dbReference type="Gene3D" id="1.10.1670.10">
    <property type="entry name" value="Helix-hairpin-Helix base-excision DNA repair enzymes (C-terminal)"/>
    <property type="match status" value="1"/>
</dbReference>
<keyword evidence="1" id="KW-0227">DNA damage</keyword>
<evidence type="ECO:0000313" key="3">
    <source>
        <dbReference type="EMBL" id="PZG13587.1"/>
    </source>
</evidence>
<name>A0A2W2EW28_9ACTN</name>
<dbReference type="InterPro" id="IPR051912">
    <property type="entry name" value="Alkylbase_DNA_Glycosylase/TA"/>
</dbReference>
<evidence type="ECO:0000256" key="2">
    <source>
        <dbReference type="ARBA" id="ARBA00023204"/>
    </source>
</evidence>
<proteinExistence type="predicted"/>
<gene>
    <name evidence="3" type="ORF">C1I95_23340</name>
</gene>
<dbReference type="Proteomes" id="UP000248924">
    <property type="component" value="Unassembled WGS sequence"/>
</dbReference>
<dbReference type="AlphaFoldDB" id="A0A2W2EW28"/>
<dbReference type="Gene3D" id="1.10.340.30">
    <property type="entry name" value="Hypothetical protein, domain 2"/>
    <property type="match status" value="1"/>
</dbReference>
<dbReference type="GO" id="GO:0043916">
    <property type="term" value="F:DNA-7-methylguanine glycosylase activity"/>
    <property type="evidence" value="ECO:0007669"/>
    <property type="project" value="TreeGrafter"/>
</dbReference>
<dbReference type="SUPFAM" id="SSF48150">
    <property type="entry name" value="DNA-glycosylase"/>
    <property type="match status" value="1"/>
</dbReference>
<keyword evidence="2" id="KW-0234">DNA repair</keyword>
<accession>A0A2W2EW28</accession>
<feature type="non-terminal residue" evidence="3">
    <location>
        <position position="1"/>
    </location>
</feature>
<evidence type="ECO:0000256" key="1">
    <source>
        <dbReference type="ARBA" id="ARBA00022763"/>
    </source>
</evidence>
<dbReference type="EMBL" id="POTY01000172">
    <property type="protein sequence ID" value="PZG13587.1"/>
    <property type="molecule type" value="Genomic_DNA"/>
</dbReference>
<protein>
    <submittedName>
        <fullName evidence="3">AraC family transcriptional regulator</fullName>
    </submittedName>
</protein>
<dbReference type="InterPro" id="IPR023170">
    <property type="entry name" value="HhH_base_excis_C"/>
</dbReference>
<comment type="caution">
    <text evidence="3">The sequence shown here is derived from an EMBL/GenBank/DDBJ whole genome shotgun (WGS) entry which is preliminary data.</text>
</comment>
<evidence type="ECO:0000313" key="4">
    <source>
        <dbReference type="Proteomes" id="UP000248924"/>
    </source>
</evidence>
<sequence length="87" mass="9415">GLDLAPGVDRAETTRQLVAIPGIGPWTAGYVAMRALGDPDVFIATDLAVRRGAAALGLPDDEKTLDAYAARWRPWRSYAVIHLWRAA</sequence>
<dbReference type="InterPro" id="IPR011257">
    <property type="entry name" value="DNA_glycosylase"/>
</dbReference>
<dbReference type="GO" id="GO:0032993">
    <property type="term" value="C:protein-DNA complex"/>
    <property type="evidence" value="ECO:0007669"/>
    <property type="project" value="TreeGrafter"/>
</dbReference>
<dbReference type="PANTHER" id="PTHR43003">
    <property type="entry name" value="DNA-3-METHYLADENINE GLYCOSYLASE"/>
    <property type="match status" value="1"/>
</dbReference>
<dbReference type="GO" id="GO:0006307">
    <property type="term" value="P:DNA alkylation repair"/>
    <property type="evidence" value="ECO:0007669"/>
    <property type="project" value="TreeGrafter"/>
</dbReference>
<organism evidence="3 4">
    <name type="scientific">Micromonospora craterilacus</name>
    <dbReference type="NCBI Taxonomy" id="1655439"/>
    <lineage>
        <taxon>Bacteria</taxon>
        <taxon>Bacillati</taxon>
        <taxon>Actinomycetota</taxon>
        <taxon>Actinomycetes</taxon>
        <taxon>Micromonosporales</taxon>
        <taxon>Micromonosporaceae</taxon>
        <taxon>Micromonospora</taxon>
    </lineage>
</organism>
<dbReference type="GO" id="GO:0008725">
    <property type="term" value="F:DNA-3-methyladenine glycosylase activity"/>
    <property type="evidence" value="ECO:0007669"/>
    <property type="project" value="TreeGrafter"/>
</dbReference>
<dbReference type="GO" id="GO:0006285">
    <property type="term" value="P:base-excision repair, AP site formation"/>
    <property type="evidence" value="ECO:0007669"/>
    <property type="project" value="TreeGrafter"/>
</dbReference>